<reference evidence="1 2" key="1">
    <citation type="submission" date="2022-05" db="EMBL/GenBank/DDBJ databases">
        <authorList>
            <consortium name="Genoscope - CEA"/>
            <person name="William W."/>
        </authorList>
    </citation>
    <scope>NUCLEOTIDE SEQUENCE [LARGE SCALE GENOMIC DNA]</scope>
</reference>
<sequence>MFISLPSVKFLDIISYISHWTSYDKRVKTYNALLSKAWFPYECFDTAEKLDFLGLLQQEEWISKLKNSMTLTKRVQGLQLICWVKGIQNFADLLHFYSNLDLEPFLEALETTQDFYTGWEIDLFKDRVSLLGVSMKYLLHSTLNKRNAPGVVCRREGAVVGRPSLAFYRKHEAGKTRIHSHKFQDAEVCQKVLGYDANALYLSTM</sequence>
<dbReference type="PANTHER" id="PTHR33206">
    <property type="entry name" value="PROTEIN CBG10425"/>
    <property type="match status" value="1"/>
</dbReference>
<dbReference type="EMBL" id="CALNXI010000361">
    <property type="protein sequence ID" value="CAH3025606.1"/>
    <property type="molecule type" value="Genomic_DNA"/>
</dbReference>
<gene>
    <name evidence="1" type="ORF">PEVE_00026605</name>
</gene>
<dbReference type="PANTHER" id="PTHR33206:SF1">
    <property type="entry name" value="DNA-DIRECTED DNA POLYMERASE"/>
    <property type="match status" value="1"/>
</dbReference>
<proteinExistence type="predicted"/>
<evidence type="ECO:0000313" key="1">
    <source>
        <dbReference type="EMBL" id="CAH3025606.1"/>
    </source>
</evidence>
<organism evidence="1 2">
    <name type="scientific">Porites evermanni</name>
    <dbReference type="NCBI Taxonomy" id="104178"/>
    <lineage>
        <taxon>Eukaryota</taxon>
        <taxon>Metazoa</taxon>
        <taxon>Cnidaria</taxon>
        <taxon>Anthozoa</taxon>
        <taxon>Hexacorallia</taxon>
        <taxon>Scleractinia</taxon>
        <taxon>Fungiina</taxon>
        <taxon>Poritidae</taxon>
        <taxon>Porites</taxon>
    </lineage>
</organism>
<evidence type="ECO:0000313" key="2">
    <source>
        <dbReference type="Proteomes" id="UP001159427"/>
    </source>
</evidence>
<protein>
    <recommendedName>
        <fullName evidence="3">DNA-directed DNA polymerase</fullName>
    </recommendedName>
</protein>
<dbReference type="Proteomes" id="UP001159427">
    <property type="component" value="Unassembled WGS sequence"/>
</dbReference>
<name>A0ABN8MB77_9CNID</name>
<evidence type="ECO:0008006" key="3">
    <source>
        <dbReference type="Google" id="ProtNLM"/>
    </source>
</evidence>
<keyword evidence="2" id="KW-1185">Reference proteome</keyword>
<comment type="caution">
    <text evidence="1">The sequence shown here is derived from an EMBL/GenBank/DDBJ whole genome shotgun (WGS) entry which is preliminary data.</text>
</comment>
<accession>A0ABN8MB77</accession>
<feature type="non-terminal residue" evidence="1">
    <location>
        <position position="205"/>
    </location>
</feature>